<dbReference type="EMBL" id="JADFTS010000003">
    <property type="protein sequence ID" value="KAF9612931.1"/>
    <property type="molecule type" value="Genomic_DNA"/>
</dbReference>
<organism evidence="1 2">
    <name type="scientific">Coptis chinensis</name>
    <dbReference type="NCBI Taxonomy" id="261450"/>
    <lineage>
        <taxon>Eukaryota</taxon>
        <taxon>Viridiplantae</taxon>
        <taxon>Streptophyta</taxon>
        <taxon>Embryophyta</taxon>
        <taxon>Tracheophyta</taxon>
        <taxon>Spermatophyta</taxon>
        <taxon>Magnoliopsida</taxon>
        <taxon>Ranunculales</taxon>
        <taxon>Ranunculaceae</taxon>
        <taxon>Coptidoideae</taxon>
        <taxon>Coptis</taxon>
    </lineage>
</organism>
<dbReference type="AlphaFoldDB" id="A0A835I7Z0"/>
<evidence type="ECO:0000313" key="1">
    <source>
        <dbReference type="EMBL" id="KAF9612931.1"/>
    </source>
</evidence>
<name>A0A835I7Z0_9MAGN</name>
<dbReference type="GO" id="GO:0010330">
    <property type="term" value="C:cellulose synthase complex"/>
    <property type="evidence" value="ECO:0007669"/>
    <property type="project" value="InterPro"/>
</dbReference>
<dbReference type="PANTHER" id="PTHR46369">
    <property type="entry name" value="PROTEIN CELLULOSE SYNTHASE INTERACTIVE 1"/>
    <property type="match status" value="1"/>
</dbReference>
<dbReference type="GO" id="GO:2001006">
    <property type="term" value="P:regulation of cellulose biosynthetic process"/>
    <property type="evidence" value="ECO:0007669"/>
    <property type="project" value="InterPro"/>
</dbReference>
<dbReference type="GO" id="GO:0051211">
    <property type="term" value="P:anisotropic cell growth"/>
    <property type="evidence" value="ECO:0007669"/>
    <property type="project" value="InterPro"/>
</dbReference>
<comment type="caution">
    <text evidence="1">The sequence shown here is derived from an EMBL/GenBank/DDBJ whole genome shotgun (WGS) entry which is preliminary data.</text>
</comment>
<dbReference type="PANTHER" id="PTHR46369:SF2">
    <property type="entry name" value="PROTEIN CELLULOSE SYNTHASE INTERACTIVE 1"/>
    <property type="match status" value="1"/>
</dbReference>
<evidence type="ECO:0000313" key="2">
    <source>
        <dbReference type="Proteomes" id="UP000631114"/>
    </source>
</evidence>
<protein>
    <submittedName>
        <fullName evidence="1">Uncharacterized protein</fullName>
    </submittedName>
</protein>
<sequence>MVGAISLIGSSVVDSHTCPCLCLDALSSSTMSFKSSGDIGFNRNSFAAIEKDFMGFGSVSEEYLKALNSLFSNFPRPRATEPANFGIPTWSHHSRLVGGNSRSRFGFTFPSRGQAWLACPAKSLKLRLVATAKAILLLKDLIDRSTRFGEKRNFFYSVYLGR</sequence>
<reference evidence="1 2" key="1">
    <citation type="submission" date="2020-10" db="EMBL/GenBank/DDBJ databases">
        <title>The Coptis chinensis genome and diversification of protoberbering-type alkaloids.</title>
        <authorList>
            <person name="Wang B."/>
            <person name="Shu S."/>
            <person name="Song C."/>
            <person name="Liu Y."/>
        </authorList>
    </citation>
    <scope>NUCLEOTIDE SEQUENCE [LARGE SCALE GENOMIC DNA]</scope>
    <source>
        <strain evidence="1">HL-2020</strain>
        <tissue evidence="1">Leaf</tissue>
    </source>
</reference>
<proteinExistence type="predicted"/>
<dbReference type="GO" id="GO:0008017">
    <property type="term" value="F:microtubule binding"/>
    <property type="evidence" value="ECO:0007669"/>
    <property type="project" value="InterPro"/>
</dbReference>
<accession>A0A835I7Z0</accession>
<keyword evidence="2" id="KW-1185">Reference proteome</keyword>
<gene>
    <name evidence="1" type="ORF">IFM89_004347</name>
</gene>
<dbReference type="InterPro" id="IPR044297">
    <property type="entry name" value="CSI1/2/3"/>
</dbReference>
<dbReference type="Proteomes" id="UP000631114">
    <property type="component" value="Unassembled WGS sequence"/>
</dbReference>